<evidence type="ECO:0000256" key="1">
    <source>
        <dbReference type="PROSITE-ProRule" id="PRU00339"/>
    </source>
</evidence>
<dbReference type="Proteomes" id="UP001379533">
    <property type="component" value="Chromosome"/>
</dbReference>
<accession>A0ABZ2K7Q1</accession>
<dbReference type="Pfam" id="PF13432">
    <property type="entry name" value="TPR_16"/>
    <property type="match status" value="1"/>
</dbReference>
<dbReference type="RefSeq" id="WP_394845324.1">
    <property type="nucleotide sequence ID" value="NZ_CP089982.1"/>
</dbReference>
<dbReference type="InterPro" id="IPR011990">
    <property type="entry name" value="TPR-like_helical_dom_sf"/>
</dbReference>
<dbReference type="InterPro" id="IPR019734">
    <property type="entry name" value="TPR_rpt"/>
</dbReference>
<dbReference type="SUPFAM" id="SSF48452">
    <property type="entry name" value="TPR-like"/>
    <property type="match status" value="1"/>
</dbReference>
<feature type="repeat" description="TPR" evidence="1">
    <location>
        <begin position="56"/>
        <end position="89"/>
    </location>
</feature>
<dbReference type="SMART" id="SM00028">
    <property type="entry name" value="TPR"/>
    <property type="match status" value="2"/>
</dbReference>
<sequence>MNVANVVLASAMAVGASSVDPYDEAMARSTAQEKAGDLEAAIRTLEPIAAAYPQDYAVVLRLGDLSFRIRNYTQAKEAYRMALERSPRAAGARAGLGWALAYLGSCDIAREQFLAVLELEPEHPSARDGMAYCASKTTSVLSAAAGLAISAYFYPSHTTRDYGGSGIVSLDLSHREGWIAGGAYRYTFGTQRNYDSWEQHDAYFDLGYAGKKLGAIAHYVAVFDRSGFSGTSHHIGLSARWSALGDVRLDASLSMYDDMNVFRAAPSWKIPLSWGLSVEPGAALQRTNARWLATPSLALMLERAWGSLAAGGKYGDEVRPAYLDARIIANIPERISWGWWIGGTWNAGQGLRVQLSYATNRLQVLEGISSDAHFVNLSFSKSF</sequence>
<evidence type="ECO:0000313" key="3">
    <source>
        <dbReference type="Proteomes" id="UP001379533"/>
    </source>
</evidence>
<proteinExistence type="predicted"/>
<keyword evidence="3" id="KW-1185">Reference proteome</keyword>
<evidence type="ECO:0000313" key="2">
    <source>
        <dbReference type="EMBL" id="WXA94713.1"/>
    </source>
</evidence>
<protein>
    <submittedName>
        <fullName evidence="2">Tetratricopeptide repeat protein</fullName>
    </submittedName>
</protein>
<organism evidence="2 3">
    <name type="scientific">Pendulispora brunnea</name>
    <dbReference type="NCBI Taxonomy" id="2905690"/>
    <lineage>
        <taxon>Bacteria</taxon>
        <taxon>Pseudomonadati</taxon>
        <taxon>Myxococcota</taxon>
        <taxon>Myxococcia</taxon>
        <taxon>Myxococcales</taxon>
        <taxon>Sorangiineae</taxon>
        <taxon>Pendulisporaceae</taxon>
        <taxon>Pendulispora</taxon>
    </lineage>
</organism>
<name>A0ABZ2K7Q1_9BACT</name>
<dbReference type="EMBL" id="CP089982">
    <property type="protein sequence ID" value="WXA94713.1"/>
    <property type="molecule type" value="Genomic_DNA"/>
</dbReference>
<keyword evidence="1" id="KW-0802">TPR repeat</keyword>
<gene>
    <name evidence="2" type="ORF">LZC95_50880</name>
</gene>
<dbReference type="PROSITE" id="PS50005">
    <property type="entry name" value="TPR"/>
    <property type="match status" value="1"/>
</dbReference>
<reference evidence="2 3" key="1">
    <citation type="submission" date="2021-12" db="EMBL/GenBank/DDBJ databases">
        <title>Discovery of the Pendulisporaceae a myxobacterial family with distinct sporulation behavior and unique specialized metabolism.</title>
        <authorList>
            <person name="Garcia R."/>
            <person name="Popoff A."/>
            <person name="Bader C.D."/>
            <person name="Loehr J."/>
            <person name="Walesch S."/>
            <person name="Walt C."/>
            <person name="Boldt J."/>
            <person name="Bunk B."/>
            <person name="Haeckl F.J.F.P.J."/>
            <person name="Gunesch A.P."/>
            <person name="Birkelbach J."/>
            <person name="Nuebel U."/>
            <person name="Pietschmann T."/>
            <person name="Bach T."/>
            <person name="Mueller R."/>
        </authorList>
    </citation>
    <scope>NUCLEOTIDE SEQUENCE [LARGE SCALE GENOMIC DNA]</scope>
    <source>
        <strain evidence="2 3">MSr12523</strain>
    </source>
</reference>
<dbReference type="Gene3D" id="1.25.40.10">
    <property type="entry name" value="Tetratricopeptide repeat domain"/>
    <property type="match status" value="1"/>
</dbReference>